<evidence type="ECO:0000256" key="5">
    <source>
        <dbReference type="ARBA" id="ARBA00012280"/>
    </source>
</evidence>
<dbReference type="Pfam" id="PF16870">
    <property type="entry name" value="OxoGdeHyase_C"/>
    <property type="match status" value="1"/>
</dbReference>
<dbReference type="InterPro" id="IPR001017">
    <property type="entry name" value="DH_E1"/>
</dbReference>
<dbReference type="InterPro" id="IPR029061">
    <property type="entry name" value="THDP-binding"/>
</dbReference>
<accession>A0ABU5E689</accession>
<dbReference type="EC" id="1.2.4.2" evidence="5"/>
<keyword evidence="8" id="KW-0786">Thiamine pyrophosphate</keyword>
<dbReference type="Gene3D" id="3.40.50.11610">
    <property type="entry name" value="Multifunctional 2-oxoglutarate metabolism enzyme, C-terminal domain"/>
    <property type="match status" value="1"/>
</dbReference>
<protein>
    <recommendedName>
        <fullName evidence="6">2-oxoglutarate dehydrogenase E1 component</fullName>
        <ecNumber evidence="5">1.2.4.2</ecNumber>
    </recommendedName>
    <alternativeName>
        <fullName evidence="10">Alpha-ketoglutarate dehydrogenase</fullName>
    </alternativeName>
</protein>
<dbReference type="InterPro" id="IPR032106">
    <property type="entry name" value="2-oxogl_dehyd_N"/>
</dbReference>
<dbReference type="SMART" id="SM00861">
    <property type="entry name" value="Transket_pyr"/>
    <property type="match status" value="1"/>
</dbReference>
<keyword evidence="7 12" id="KW-0560">Oxidoreductase</keyword>
<evidence type="ECO:0000256" key="8">
    <source>
        <dbReference type="ARBA" id="ARBA00023052"/>
    </source>
</evidence>
<evidence type="ECO:0000259" key="11">
    <source>
        <dbReference type="SMART" id="SM00861"/>
    </source>
</evidence>
<evidence type="ECO:0000256" key="6">
    <source>
        <dbReference type="ARBA" id="ARBA00013321"/>
    </source>
</evidence>
<dbReference type="GO" id="GO:0004591">
    <property type="term" value="F:oxoglutarate dehydrogenase (succinyl-transferring) activity"/>
    <property type="evidence" value="ECO:0007669"/>
    <property type="project" value="UniProtKB-EC"/>
</dbReference>
<dbReference type="NCBIfam" id="NF006914">
    <property type="entry name" value="PRK09404.1"/>
    <property type="match status" value="1"/>
</dbReference>
<dbReference type="PANTHER" id="PTHR23152">
    <property type="entry name" value="2-OXOGLUTARATE DEHYDROGENASE"/>
    <property type="match status" value="1"/>
</dbReference>
<evidence type="ECO:0000313" key="13">
    <source>
        <dbReference type="Proteomes" id="UP001279642"/>
    </source>
</evidence>
<keyword evidence="9" id="KW-0324">Glycolysis</keyword>
<dbReference type="InterPro" id="IPR042179">
    <property type="entry name" value="KGD_C_sf"/>
</dbReference>
<dbReference type="NCBIfam" id="TIGR00239">
    <property type="entry name" value="2oxo_dh_E1"/>
    <property type="match status" value="1"/>
</dbReference>
<gene>
    <name evidence="12" type="ORF">SMD27_02610</name>
</gene>
<dbReference type="Pfam" id="PF16078">
    <property type="entry name" value="2-oxogl_dehyd_N"/>
    <property type="match status" value="1"/>
</dbReference>
<evidence type="ECO:0000256" key="7">
    <source>
        <dbReference type="ARBA" id="ARBA00023002"/>
    </source>
</evidence>
<sequence>MDQTSFLSGPNAPFIEELYAKYLENAASVDPSWRSFFDDLKDDATTVLQDIRGASWSPRERAVEIGNGHEEEVSIDDVGRPRATVRDLKKAALDSLRAMMLIRAYRVRGHLEANLDPLELKPRGKHAELDPRTYGFTEADMDREIVIDNAFGYESATLRQIVHAVRQTYCGSIGIEYMHIENPEQKKWLQMRIEGSRAQRDFTGRGRRTILERLTAAEMFERFLDKKFTGTKRFGLDGGETAIAALEQIIKRGSQLGLKEVVIGMAHRGRLNVLANFMNKPFSAIFSEFQGNSANPEDVQGSADVKYHLGTSADREFDGHVVHLSLNANPSHLEAVNTVVLGKVRAKQRQRGDKNREQVMGLLIHGDAAFAGQGLVPESLDLSELLGYRTGGTIHFIINNQIGFTTSPVASRSGPYCSDIAKGVQAPILHVNADDPEAVLFCAGLAMEFRQEFKRDVVIDMFCYRRYGHNESDEPAFTQPLMYRKIANHPTTRTIYAEKLVQEGVLTQAEVDKIMQDFQHHLETEFEGSANYKPNKADWLEGAWAGLAIASGDERRGETSITPEGLQEVGKALTTVPATFNVNRKIARQLAQKEDMFKTGEGIDWATGEALAFGTLLNEGVYVRLSGQDCKRGTFSQRHAVLIDQENETEYTPLNNIREGQAHFEVIDSPLSEAGVLGFEYGFSLAEPRALVLWEAQFGDFANGAQVIIDQFISSGEAKWLRMSGLVMLLPHGYEGQGPEHSSARLERYLQACAEDNLQVVNATTPANYFHVLRRQVHRNFRKPLIMMTPKSLLRHKLCVSKLPEFGPGTSFHRLLWDDAPLQDKDIKRLVLCSGKVYYDLFEEREKRGIKDIYLLRVEQLYPFPAKSLAAELKRFPKAEIVWCQEEPKNMGAWTFVMPEIEAVMETNGHRQPRLIYAGRPAAAAPATGLFRRHVKEQATLIDQALGQTSRG</sequence>
<reference evidence="12 13" key="1">
    <citation type="journal article" date="2016" name="Antonie Van Leeuwenhoek">
        <title>Dongia soli sp. nov., isolated from soil from Dokdo, Korea.</title>
        <authorList>
            <person name="Kim D.U."/>
            <person name="Lee H."/>
            <person name="Kim H."/>
            <person name="Kim S.G."/>
            <person name="Ka J.O."/>
        </authorList>
    </citation>
    <scope>NUCLEOTIDE SEQUENCE [LARGE SCALE GENOMIC DNA]</scope>
    <source>
        <strain evidence="12 13">D78</strain>
    </source>
</reference>
<evidence type="ECO:0000256" key="10">
    <source>
        <dbReference type="ARBA" id="ARBA00030680"/>
    </source>
</evidence>
<dbReference type="PIRSF" id="PIRSF000157">
    <property type="entry name" value="Oxoglu_dh_E1"/>
    <property type="match status" value="1"/>
</dbReference>
<evidence type="ECO:0000256" key="2">
    <source>
        <dbReference type="ARBA" id="ARBA00003906"/>
    </source>
</evidence>
<proteinExistence type="inferred from homology"/>
<dbReference type="InterPro" id="IPR011603">
    <property type="entry name" value="2oxoglutarate_DH_E1"/>
</dbReference>
<dbReference type="Gene3D" id="3.40.50.12470">
    <property type="match status" value="1"/>
</dbReference>
<comment type="function">
    <text evidence="2">E1 component of the 2-oxoglutarate dehydrogenase (OGDH) complex which catalyzes the decarboxylation of 2-oxoglutarate, the first step in the conversion of 2-oxoglutarate to succinyl-CoA and CO(2).</text>
</comment>
<dbReference type="Gene3D" id="3.40.50.970">
    <property type="match status" value="1"/>
</dbReference>
<dbReference type="Gene3D" id="1.10.287.1150">
    <property type="entry name" value="TPP helical domain"/>
    <property type="match status" value="1"/>
</dbReference>
<keyword evidence="13" id="KW-1185">Reference proteome</keyword>
<evidence type="ECO:0000256" key="1">
    <source>
        <dbReference type="ARBA" id="ARBA00001964"/>
    </source>
</evidence>
<comment type="subunit">
    <text evidence="4">Homodimer. Part of the 2-oxoglutarate dehydrogenase (OGDH) complex composed of E1 (2-oxoglutarate dehydrogenase), E2 (dihydrolipoamide succinyltransferase) and E3 (dihydrolipoamide dehydrogenase); the complex contains multiple copies of the three enzymatic components (E1, E2 and E3).</text>
</comment>
<dbReference type="Pfam" id="PF00676">
    <property type="entry name" value="E1_dh"/>
    <property type="match status" value="1"/>
</dbReference>
<evidence type="ECO:0000313" key="12">
    <source>
        <dbReference type="EMBL" id="MDY0881723.1"/>
    </source>
</evidence>
<evidence type="ECO:0000256" key="4">
    <source>
        <dbReference type="ARBA" id="ARBA00011301"/>
    </source>
</evidence>
<feature type="domain" description="Transketolase-like pyrimidine-binding" evidence="11">
    <location>
        <begin position="603"/>
        <end position="796"/>
    </location>
</feature>
<dbReference type="InterPro" id="IPR031717">
    <property type="entry name" value="ODO-1/KGD_C"/>
</dbReference>
<dbReference type="Pfam" id="PF02779">
    <property type="entry name" value="Transket_pyr"/>
    <property type="match status" value="1"/>
</dbReference>
<comment type="similarity">
    <text evidence="3">Belongs to the alpha-ketoglutarate dehydrogenase family.</text>
</comment>
<evidence type="ECO:0000256" key="3">
    <source>
        <dbReference type="ARBA" id="ARBA00006936"/>
    </source>
</evidence>
<dbReference type="NCBIfam" id="NF008907">
    <property type="entry name" value="PRK12270.1"/>
    <property type="match status" value="1"/>
</dbReference>
<organism evidence="12 13">
    <name type="scientific">Dongia soli</name>
    <dbReference type="NCBI Taxonomy" id="600628"/>
    <lineage>
        <taxon>Bacteria</taxon>
        <taxon>Pseudomonadati</taxon>
        <taxon>Pseudomonadota</taxon>
        <taxon>Alphaproteobacteria</taxon>
        <taxon>Rhodospirillales</taxon>
        <taxon>Dongiaceae</taxon>
        <taxon>Dongia</taxon>
    </lineage>
</organism>
<dbReference type="InterPro" id="IPR005475">
    <property type="entry name" value="Transketolase-like_Pyr-bd"/>
</dbReference>
<comment type="cofactor">
    <cofactor evidence="1">
        <name>thiamine diphosphate</name>
        <dbReference type="ChEBI" id="CHEBI:58937"/>
    </cofactor>
</comment>
<dbReference type="CDD" id="cd02016">
    <property type="entry name" value="TPP_E1_OGDC_like"/>
    <property type="match status" value="1"/>
</dbReference>
<dbReference type="Proteomes" id="UP001279642">
    <property type="component" value="Unassembled WGS sequence"/>
</dbReference>
<dbReference type="SUPFAM" id="SSF52518">
    <property type="entry name" value="Thiamin diphosphate-binding fold (THDP-binding)"/>
    <property type="match status" value="2"/>
</dbReference>
<evidence type="ECO:0000256" key="9">
    <source>
        <dbReference type="ARBA" id="ARBA00023152"/>
    </source>
</evidence>
<dbReference type="RefSeq" id="WP_320506775.1">
    <property type="nucleotide sequence ID" value="NZ_JAXCLW010000001.1"/>
</dbReference>
<comment type="caution">
    <text evidence="12">The sequence shown here is derived from an EMBL/GenBank/DDBJ whole genome shotgun (WGS) entry which is preliminary data.</text>
</comment>
<dbReference type="PANTHER" id="PTHR23152:SF4">
    <property type="entry name" value="2-OXOADIPATE DEHYDROGENASE COMPLEX COMPONENT E1"/>
    <property type="match status" value="1"/>
</dbReference>
<dbReference type="EMBL" id="JAXCLW010000001">
    <property type="protein sequence ID" value="MDY0881723.1"/>
    <property type="molecule type" value="Genomic_DNA"/>
</dbReference>
<name>A0ABU5E689_9PROT</name>